<dbReference type="InterPro" id="IPR016181">
    <property type="entry name" value="Acyl_CoA_acyltransferase"/>
</dbReference>
<dbReference type="Pfam" id="PF13508">
    <property type="entry name" value="Acetyltransf_7"/>
    <property type="match status" value="1"/>
</dbReference>
<dbReference type="Gene3D" id="3.40.630.30">
    <property type="match status" value="2"/>
</dbReference>
<dbReference type="InterPro" id="IPR000182">
    <property type="entry name" value="GNAT_dom"/>
</dbReference>
<dbReference type="RefSeq" id="WP_204469296.1">
    <property type="nucleotide sequence ID" value="NZ_JAFBCV010000027.1"/>
</dbReference>
<organism evidence="2 3">
    <name type="scientific">Shouchella xiaoxiensis</name>
    <dbReference type="NCBI Taxonomy" id="766895"/>
    <lineage>
        <taxon>Bacteria</taxon>
        <taxon>Bacillati</taxon>
        <taxon>Bacillota</taxon>
        <taxon>Bacilli</taxon>
        <taxon>Bacillales</taxon>
        <taxon>Bacillaceae</taxon>
        <taxon>Shouchella</taxon>
    </lineage>
</organism>
<feature type="domain" description="N-acetyltransferase" evidence="1">
    <location>
        <begin position="2"/>
        <end position="161"/>
    </location>
</feature>
<name>A0ABS2T0G1_9BACI</name>
<evidence type="ECO:0000259" key="1">
    <source>
        <dbReference type="PROSITE" id="PS51186"/>
    </source>
</evidence>
<protein>
    <submittedName>
        <fullName evidence="2">GNAT superfamily N-acetyltransferase</fullName>
    </submittedName>
</protein>
<feature type="domain" description="N-acetyltransferase" evidence="1">
    <location>
        <begin position="181"/>
        <end position="314"/>
    </location>
</feature>
<reference evidence="2" key="1">
    <citation type="submission" date="2021-01" db="EMBL/GenBank/DDBJ databases">
        <title>Genomic Encyclopedia of Type Strains, Phase IV (KMG-IV): sequencing the most valuable type-strain genomes for metagenomic binning, comparative biology and taxonomic classification.</title>
        <authorList>
            <person name="Goeker M."/>
        </authorList>
    </citation>
    <scope>NUCLEOTIDE SEQUENCE</scope>
    <source>
        <strain evidence="2">DSM 21943</strain>
    </source>
</reference>
<sequence length="314" mass="36194">MITYRTYQAGDESALLQLWNETMPLDPLSQMRYRRLVLLDPNFDPQGMQLAFDSEQLIGCVYAVRRLVPMLGSDLEQDKGWIPFFFVAPNMQRKGIGRELMERALQFLKETSRNTVFFAAYAPNYILPGIDEQTYPNAVHFLKQLGFSSLYSPVAMDLRLQEFHPSSQLASLKRIRETEGYSFSCCHNEDIYPLIQFATAYNSDWGRAIREGFMQAVSLRQVLIVKKEKKIVGFCLYGGYEGVRERFGPFGVDNREQGKGLGAVLLHECLQQMKQDSLHGAWFLWTSETSAAGKLYKRFGFKITRRFHVMQTKI</sequence>
<dbReference type="SUPFAM" id="SSF55729">
    <property type="entry name" value="Acyl-CoA N-acyltransferases (Nat)"/>
    <property type="match status" value="2"/>
</dbReference>
<comment type="caution">
    <text evidence="2">The sequence shown here is derived from an EMBL/GenBank/DDBJ whole genome shotgun (WGS) entry which is preliminary data.</text>
</comment>
<dbReference type="InterPro" id="IPR050276">
    <property type="entry name" value="MshD_Acetyltransferase"/>
</dbReference>
<proteinExistence type="predicted"/>
<dbReference type="Pfam" id="PF00583">
    <property type="entry name" value="Acetyltransf_1"/>
    <property type="match status" value="1"/>
</dbReference>
<dbReference type="EMBL" id="JAFBCV010000027">
    <property type="protein sequence ID" value="MBM7841273.1"/>
    <property type="molecule type" value="Genomic_DNA"/>
</dbReference>
<dbReference type="PANTHER" id="PTHR43617">
    <property type="entry name" value="L-AMINO ACID N-ACETYLTRANSFERASE"/>
    <property type="match status" value="1"/>
</dbReference>
<dbReference type="CDD" id="cd04301">
    <property type="entry name" value="NAT_SF"/>
    <property type="match status" value="2"/>
</dbReference>
<dbReference type="PANTHER" id="PTHR43617:SF2">
    <property type="entry name" value="UPF0039 PROTEIN SLL0451"/>
    <property type="match status" value="1"/>
</dbReference>
<evidence type="ECO:0000313" key="3">
    <source>
        <dbReference type="Proteomes" id="UP001179280"/>
    </source>
</evidence>
<dbReference type="PROSITE" id="PS51186">
    <property type="entry name" value="GNAT"/>
    <property type="match status" value="2"/>
</dbReference>
<keyword evidence="3" id="KW-1185">Reference proteome</keyword>
<accession>A0ABS2T0G1</accession>
<gene>
    <name evidence="2" type="ORF">JOC54_004576</name>
</gene>
<evidence type="ECO:0000313" key="2">
    <source>
        <dbReference type="EMBL" id="MBM7841273.1"/>
    </source>
</evidence>
<dbReference type="Proteomes" id="UP001179280">
    <property type="component" value="Unassembled WGS sequence"/>
</dbReference>